<evidence type="ECO:0000256" key="5">
    <source>
        <dbReference type="ARBA" id="ARBA00023136"/>
    </source>
</evidence>
<evidence type="ECO:0000313" key="10">
    <source>
        <dbReference type="RefSeq" id="XP_019635556.1"/>
    </source>
</evidence>
<evidence type="ECO:0000256" key="2">
    <source>
        <dbReference type="ARBA" id="ARBA00006058"/>
    </source>
</evidence>
<evidence type="ECO:0000256" key="1">
    <source>
        <dbReference type="ARBA" id="ARBA00004475"/>
    </source>
</evidence>
<keyword evidence="5 7" id="KW-0472">Membrane</keyword>
<comment type="similarity">
    <text evidence="2">Belongs to the prominin family.</text>
</comment>
<dbReference type="Pfam" id="PF05478">
    <property type="entry name" value="Prominin"/>
    <property type="match status" value="1"/>
</dbReference>
<dbReference type="GO" id="GO:0005929">
    <property type="term" value="C:cilium"/>
    <property type="evidence" value="ECO:0007669"/>
    <property type="project" value="TreeGrafter"/>
</dbReference>
<feature type="transmembrane region" description="Helical" evidence="7">
    <location>
        <begin position="113"/>
        <end position="141"/>
    </location>
</feature>
<dbReference type="GeneID" id="109478464"/>
<feature type="chain" id="PRO_5028205816" evidence="8">
    <location>
        <begin position="34"/>
        <end position="899"/>
    </location>
</feature>
<feature type="transmembrane region" description="Helical" evidence="7">
    <location>
        <begin position="487"/>
        <end position="514"/>
    </location>
</feature>
<evidence type="ECO:0000313" key="9">
    <source>
        <dbReference type="Proteomes" id="UP000515135"/>
    </source>
</evidence>
<proteinExistence type="inferred from homology"/>
<accession>A0A6P5A186</accession>
<evidence type="ECO:0000256" key="6">
    <source>
        <dbReference type="ARBA" id="ARBA00023180"/>
    </source>
</evidence>
<dbReference type="GO" id="GO:0031528">
    <property type="term" value="C:microvillus membrane"/>
    <property type="evidence" value="ECO:0007669"/>
    <property type="project" value="UniProtKB-SubCell"/>
</dbReference>
<evidence type="ECO:0000256" key="8">
    <source>
        <dbReference type="SAM" id="SignalP"/>
    </source>
</evidence>
<keyword evidence="4 7" id="KW-1133">Transmembrane helix</keyword>
<feature type="transmembrane region" description="Helical" evidence="7">
    <location>
        <begin position="803"/>
        <end position="823"/>
    </location>
</feature>
<feature type="transmembrane region" description="Helical" evidence="7">
    <location>
        <begin position="447"/>
        <end position="467"/>
    </location>
</feature>
<dbReference type="GO" id="GO:0009986">
    <property type="term" value="C:cell surface"/>
    <property type="evidence" value="ECO:0007669"/>
    <property type="project" value="TreeGrafter"/>
</dbReference>
<dbReference type="AlphaFoldDB" id="A0A6P5A186"/>
<dbReference type="RefSeq" id="XP_019635556.1">
    <property type="nucleotide sequence ID" value="XM_019779997.1"/>
</dbReference>
<name>A0A6P5A186_BRABE</name>
<evidence type="ECO:0000256" key="7">
    <source>
        <dbReference type="SAM" id="Phobius"/>
    </source>
</evidence>
<protein>
    <submittedName>
        <fullName evidence="10">Prominin-1-A-like isoform X2</fullName>
    </submittedName>
</protein>
<dbReference type="Gene3D" id="1.20.5.340">
    <property type="match status" value="1"/>
</dbReference>
<dbReference type="Proteomes" id="UP000515135">
    <property type="component" value="Unplaced"/>
</dbReference>
<feature type="transmembrane region" description="Helical" evidence="7">
    <location>
        <begin position="162"/>
        <end position="186"/>
    </location>
</feature>
<dbReference type="PANTHER" id="PTHR22730:SF1">
    <property type="entry name" value="PROMININ-LIKE PROTEIN"/>
    <property type="match status" value="1"/>
</dbReference>
<evidence type="ECO:0000256" key="4">
    <source>
        <dbReference type="ARBA" id="ARBA00022989"/>
    </source>
</evidence>
<evidence type="ECO:0000256" key="3">
    <source>
        <dbReference type="ARBA" id="ARBA00022692"/>
    </source>
</evidence>
<reference evidence="10" key="1">
    <citation type="submission" date="2025-08" db="UniProtKB">
        <authorList>
            <consortium name="RefSeq"/>
        </authorList>
    </citation>
    <scope>IDENTIFICATION</scope>
    <source>
        <tissue evidence="10">Gonad</tissue>
    </source>
</reference>
<organism evidence="9 10">
    <name type="scientific">Branchiostoma belcheri</name>
    <name type="common">Amphioxus</name>
    <dbReference type="NCBI Taxonomy" id="7741"/>
    <lineage>
        <taxon>Eukaryota</taxon>
        <taxon>Metazoa</taxon>
        <taxon>Chordata</taxon>
        <taxon>Cephalochordata</taxon>
        <taxon>Leptocardii</taxon>
        <taxon>Amphioxiformes</taxon>
        <taxon>Branchiostomatidae</taxon>
        <taxon>Branchiostoma</taxon>
    </lineage>
</organism>
<dbReference type="GO" id="GO:0016324">
    <property type="term" value="C:apical plasma membrane"/>
    <property type="evidence" value="ECO:0007669"/>
    <property type="project" value="TreeGrafter"/>
</dbReference>
<dbReference type="PANTHER" id="PTHR22730">
    <property type="entry name" value="PROMININ PROM PROTEIN"/>
    <property type="match status" value="1"/>
</dbReference>
<dbReference type="GO" id="GO:0015485">
    <property type="term" value="F:cholesterol binding"/>
    <property type="evidence" value="ECO:0007669"/>
    <property type="project" value="TreeGrafter"/>
</dbReference>
<sequence>MTAKIKMTSTYGSPLFLLVTLFLSGHQLVPIEATTVSPNGTILWGTGWVDVSYILETGTPTYPWTLSAYARLARQFAAAFVKKDILWDILGQFLSGNMEEIPVEKILTYEIPFLVVGGLSLLLGLVLPITGLIFCCCRCCCGRCGGRRMDPAKLSNLRVCRGLVMAGGLLLVNLVMITAALCMYPANSRISSSFEVTVQTADNIVDDLQTFLNKTFQEIDLFIDQDVGIVLDAVSSDISDVGTLAAGPFLTAMESRIDTLADSLAAVDTDLNSAHTSLISLNNSLTLMTELFSALEAGISQAKDNLTSVRADCDADITLSGLGVCDGIPDLSSQAATLAGLNFPDLSDGINSLESAQSLNLTSMEVLARAALNSLSAEIGNSTDISVDFSAMHEPLRIMVANMTSGVQEFLDEDKLKDLYMHHVTNVASLLEQYEGARQGGIAGPSVVVLVPGLFVLLGLLLACCGWRPRRNFNDKRSLSSKFGAGFLCMSVSWHFLFSLVICLLSAVLVLVGMNMSVVCDSVLDLSLFDKLVDKPDNFGGDYILAKLLLGNGSVPLTTRGIIEGCREDKAAYEVLKLDVIFDFTSQITEMVNLEEMTPDLTPVYDELNTTLGSVDLNLDTSDLSSTHSSLGTIMDLMDLSTFQDNMHAVMDSVSPLNASTQADQAADAIEPHNANLAADLREIASDLTALQSLVTLQLDPQMTSFSAGITSVNESINAVQTSVAGSISTVDDLSDFIQDSAMTLLTQGIDDVVSRLSGYGTQLMDEGVRRVQEDVGRCQILSNIFDAVVGIVCVYFGEGLNALWLSFAIVVACLVPSIVLSVRLKKYYRRVQPGDEEAIRWQSGMPIPLSGASGYYRRLSSSFRLNRNNRIGQHAAPPLTGSSAQTSQLYAAYTGSEW</sequence>
<dbReference type="OrthoDB" id="6229420at2759"/>
<comment type="subcellular location">
    <subcellularLocation>
        <location evidence="1">Cell projection</location>
        <location evidence="1">Microvillus membrane</location>
        <topology evidence="1">Multi-pass membrane protein</topology>
    </subcellularLocation>
</comment>
<keyword evidence="3 7" id="KW-0812">Transmembrane</keyword>
<keyword evidence="9" id="KW-1185">Reference proteome</keyword>
<dbReference type="GO" id="GO:0071914">
    <property type="term" value="C:prominosome"/>
    <property type="evidence" value="ECO:0007669"/>
    <property type="project" value="TreeGrafter"/>
</dbReference>
<dbReference type="InterPro" id="IPR008795">
    <property type="entry name" value="Prominin"/>
</dbReference>
<keyword evidence="8" id="KW-0732">Signal</keyword>
<keyword evidence="6" id="KW-0325">Glycoprotein</keyword>
<gene>
    <name evidence="10" type="primary">LOC109478464</name>
</gene>
<feature type="signal peptide" evidence="8">
    <location>
        <begin position="1"/>
        <end position="33"/>
    </location>
</feature>